<dbReference type="InterPro" id="IPR001091">
    <property type="entry name" value="RM_Methyltransferase"/>
</dbReference>
<name>X1Q9C4_9ZZZZ</name>
<dbReference type="GO" id="GO:0005737">
    <property type="term" value="C:cytoplasm"/>
    <property type="evidence" value="ECO:0007669"/>
    <property type="project" value="TreeGrafter"/>
</dbReference>
<evidence type="ECO:0000313" key="4">
    <source>
        <dbReference type="EMBL" id="GAI51401.1"/>
    </source>
</evidence>
<comment type="caution">
    <text evidence="4">The sequence shown here is derived from an EMBL/GenBank/DDBJ whole genome shotgun (WGS) entry which is preliminary data.</text>
</comment>
<sequence>PYPTDPPYNISSSTVITREGGKFGVAKPISMDFGAWDHGVIKPKDWVPLAVEKLKPCGVFVSLYDKRYISHLCDLLEELGLTIRHVGGWHKKNPAPQARKVKWQNALELFVIATMNKGTGHHYNYREGQHHDVITTPICQGNERLDHPTQKPLRLADPIIRWWSFPGDIVLDPFCGTGTFLVKAKQLGRRYIGIDSKEEYCEMSKWRLSQTETPLTEWIP</sequence>
<gene>
    <name evidence="4" type="ORF">S06H3_54507</name>
</gene>
<dbReference type="AlphaFoldDB" id="X1Q9C4"/>
<evidence type="ECO:0000256" key="1">
    <source>
        <dbReference type="ARBA" id="ARBA00022603"/>
    </source>
</evidence>
<accession>X1Q9C4</accession>
<dbReference type="Gene3D" id="3.40.50.150">
    <property type="entry name" value="Vaccinia Virus protein VP39"/>
    <property type="match status" value="1"/>
</dbReference>
<evidence type="ECO:0000256" key="2">
    <source>
        <dbReference type="ARBA" id="ARBA00022679"/>
    </source>
</evidence>
<feature type="non-terminal residue" evidence="4">
    <location>
        <position position="1"/>
    </location>
</feature>
<keyword evidence="1" id="KW-0489">Methyltransferase</keyword>
<dbReference type="PANTHER" id="PTHR13370">
    <property type="entry name" value="RNA METHYLASE-RELATED"/>
    <property type="match status" value="1"/>
</dbReference>
<organism evidence="4">
    <name type="scientific">marine sediment metagenome</name>
    <dbReference type="NCBI Taxonomy" id="412755"/>
    <lineage>
        <taxon>unclassified sequences</taxon>
        <taxon>metagenomes</taxon>
        <taxon>ecological metagenomes</taxon>
    </lineage>
</organism>
<dbReference type="InterPro" id="IPR029063">
    <property type="entry name" value="SAM-dependent_MTases_sf"/>
</dbReference>
<protein>
    <recommendedName>
        <fullName evidence="3">DNA methylase N-4/N-6 domain-containing protein</fullName>
    </recommendedName>
</protein>
<reference evidence="4" key="1">
    <citation type="journal article" date="2014" name="Front. Microbiol.">
        <title>High frequency of phylogenetically diverse reductive dehalogenase-homologous genes in deep subseafloor sedimentary metagenomes.</title>
        <authorList>
            <person name="Kawai M."/>
            <person name="Futagami T."/>
            <person name="Toyoda A."/>
            <person name="Takaki Y."/>
            <person name="Nishi S."/>
            <person name="Hori S."/>
            <person name="Arai W."/>
            <person name="Tsubouchi T."/>
            <person name="Morono Y."/>
            <person name="Uchiyama I."/>
            <person name="Ito T."/>
            <person name="Fujiyama A."/>
            <person name="Inagaki F."/>
            <person name="Takami H."/>
        </authorList>
    </citation>
    <scope>NUCLEOTIDE SEQUENCE</scope>
    <source>
        <strain evidence="4">Expedition CK06-06</strain>
    </source>
</reference>
<dbReference type="PRINTS" id="PR00508">
    <property type="entry name" value="S21N4MTFRASE"/>
</dbReference>
<dbReference type="GO" id="GO:0003677">
    <property type="term" value="F:DNA binding"/>
    <property type="evidence" value="ECO:0007669"/>
    <property type="project" value="InterPro"/>
</dbReference>
<evidence type="ECO:0000259" key="3">
    <source>
        <dbReference type="Pfam" id="PF01555"/>
    </source>
</evidence>
<feature type="domain" description="DNA methylase N-4/N-6" evidence="3">
    <location>
        <begin position="4"/>
        <end position="205"/>
    </location>
</feature>
<dbReference type="Pfam" id="PF01555">
    <property type="entry name" value="N6_N4_Mtase"/>
    <property type="match status" value="1"/>
</dbReference>
<dbReference type="PANTHER" id="PTHR13370:SF3">
    <property type="entry name" value="TRNA (GUANINE(10)-N2)-METHYLTRANSFERASE HOMOLOG"/>
    <property type="match status" value="1"/>
</dbReference>
<proteinExistence type="predicted"/>
<dbReference type="GO" id="GO:0008170">
    <property type="term" value="F:N-methyltransferase activity"/>
    <property type="evidence" value="ECO:0007669"/>
    <property type="project" value="InterPro"/>
</dbReference>
<keyword evidence="2" id="KW-0808">Transferase</keyword>
<dbReference type="GO" id="GO:0032259">
    <property type="term" value="P:methylation"/>
    <property type="evidence" value="ECO:0007669"/>
    <property type="project" value="UniProtKB-KW"/>
</dbReference>
<dbReference type="EMBL" id="BARV01034870">
    <property type="protein sequence ID" value="GAI51401.1"/>
    <property type="molecule type" value="Genomic_DNA"/>
</dbReference>
<dbReference type="InterPro" id="IPR002941">
    <property type="entry name" value="DNA_methylase_N4/N6"/>
</dbReference>
<dbReference type="SUPFAM" id="SSF53335">
    <property type="entry name" value="S-adenosyl-L-methionine-dependent methyltransferases"/>
    <property type="match status" value="1"/>
</dbReference>